<organism evidence="1 2">
    <name type="scientific">Roseovarius aestuarii</name>
    <dbReference type="NCBI Taxonomy" id="475083"/>
    <lineage>
        <taxon>Bacteria</taxon>
        <taxon>Pseudomonadati</taxon>
        <taxon>Pseudomonadota</taxon>
        <taxon>Alphaproteobacteria</taxon>
        <taxon>Rhodobacterales</taxon>
        <taxon>Roseobacteraceae</taxon>
        <taxon>Roseovarius</taxon>
    </lineage>
</organism>
<proteinExistence type="predicted"/>
<gene>
    <name evidence="1" type="ORF">ROA7745_00124</name>
</gene>
<evidence type="ECO:0000313" key="2">
    <source>
        <dbReference type="Proteomes" id="UP000193224"/>
    </source>
</evidence>
<accession>A0A1X7BKY8</accession>
<keyword evidence="2" id="KW-1185">Reference proteome</keyword>
<sequence length="126" mass="14662">MQGLEDGNLHLFKWLLKYANKLPAKYSSYPESFLVEMLGELANAQARHYQKVSPAGHWYEFINELRRAFEEFGEKVCATDKSIFGGTLIELDRQFPGLVFPPQSVGNEERRSYVRRAFNNRNRSQD</sequence>
<dbReference type="AlphaFoldDB" id="A0A1X7BKY8"/>
<evidence type="ECO:0000313" key="1">
    <source>
        <dbReference type="EMBL" id="SMC10318.1"/>
    </source>
</evidence>
<reference evidence="1 2" key="1">
    <citation type="submission" date="2017-03" db="EMBL/GenBank/DDBJ databases">
        <authorList>
            <person name="Afonso C.L."/>
            <person name="Miller P.J."/>
            <person name="Scott M.A."/>
            <person name="Spackman E."/>
            <person name="Goraichik I."/>
            <person name="Dimitrov K.M."/>
            <person name="Suarez D.L."/>
            <person name="Swayne D.E."/>
        </authorList>
    </citation>
    <scope>NUCLEOTIDE SEQUENCE [LARGE SCALE GENOMIC DNA]</scope>
    <source>
        <strain evidence="1 2">CECT 7745</strain>
    </source>
</reference>
<protein>
    <submittedName>
        <fullName evidence="1">Uncharacterized protein</fullName>
    </submittedName>
</protein>
<dbReference type="EMBL" id="FWXB01000001">
    <property type="protein sequence ID" value="SMC10318.1"/>
    <property type="molecule type" value="Genomic_DNA"/>
</dbReference>
<dbReference type="Proteomes" id="UP000193224">
    <property type="component" value="Unassembled WGS sequence"/>
</dbReference>
<name>A0A1X7BKY8_9RHOB</name>